<evidence type="ECO:0000313" key="2">
    <source>
        <dbReference type="Proteomes" id="UP000094936"/>
    </source>
</evidence>
<evidence type="ECO:0008006" key="3">
    <source>
        <dbReference type="Google" id="ProtNLM"/>
    </source>
</evidence>
<comment type="caution">
    <text evidence="1">The sequence shown here is derived from an EMBL/GenBank/DDBJ whole genome shotgun (WGS) entry which is preliminary data.</text>
</comment>
<accession>A0A1C3EBP2</accession>
<organism evidence="1 2">
    <name type="scientific">Veronia pacifica</name>
    <dbReference type="NCBI Taxonomy" id="1080227"/>
    <lineage>
        <taxon>Bacteria</taxon>
        <taxon>Pseudomonadati</taxon>
        <taxon>Pseudomonadota</taxon>
        <taxon>Gammaproteobacteria</taxon>
        <taxon>Vibrionales</taxon>
        <taxon>Vibrionaceae</taxon>
        <taxon>Veronia</taxon>
    </lineage>
</organism>
<dbReference type="AlphaFoldDB" id="A0A1C3EBP2"/>
<dbReference type="OrthoDB" id="9769991at2"/>
<evidence type="ECO:0000313" key="1">
    <source>
        <dbReference type="EMBL" id="ODA30620.1"/>
    </source>
</evidence>
<dbReference type="STRING" id="1080227.A8L45_19640"/>
<reference evidence="1 2" key="1">
    <citation type="submission" date="2016-05" db="EMBL/GenBank/DDBJ databases">
        <title>Genomic Taxonomy of the Vibrionaceae.</title>
        <authorList>
            <person name="Gomez-Gil B."/>
            <person name="Enciso-Ibarra J."/>
        </authorList>
    </citation>
    <scope>NUCLEOTIDE SEQUENCE [LARGE SCALE GENOMIC DNA]</scope>
    <source>
        <strain evidence="1 2">CAIM 1920</strain>
    </source>
</reference>
<proteinExistence type="predicted"/>
<dbReference type="RefSeq" id="WP_068905058.1">
    <property type="nucleotide sequence ID" value="NZ_JBHUIF010000017.1"/>
</dbReference>
<protein>
    <recommendedName>
        <fullName evidence="3">Phage tail protein</fullName>
    </recommendedName>
</protein>
<keyword evidence="2" id="KW-1185">Reference proteome</keyword>
<name>A0A1C3EBP2_9GAMM</name>
<dbReference type="EMBL" id="LYBM01000050">
    <property type="protein sequence ID" value="ODA30620.1"/>
    <property type="molecule type" value="Genomic_DNA"/>
</dbReference>
<sequence>MTTITDFTALFRAIKDELTARLPMVNSVSLFDPHSSPEPAIEVPAVLIEFSGASPGKPYTAGRLPWRCRFRLHCLVSASLPDAVLSASNLGATVAQIVGYRRVETDCGTIHSRQNWGQDGIHPVDIKRLTMRPGLFSDQTGAEVASVVIEFEQDIHFGDMLASPPDFLPETVVLRSHSQTGVDAWTR</sequence>
<gene>
    <name evidence="1" type="ORF">A8L45_19640</name>
</gene>
<dbReference type="Proteomes" id="UP000094936">
    <property type="component" value="Unassembled WGS sequence"/>
</dbReference>